<evidence type="ECO:0000313" key="1">
    <source>
        <dbReference type="EMBL" id="RYB03982.1"/>
    </source>
</evidence>
<evidence type="ECO:0000313" key="2">
    <source>
        <dbReference type="Proteomes" id="UP000289411"/>
    </source>
</evidence>
<keyword evidence="2" id="KW-1185">Reference proteome</keyword>
<protein>
    <submittedName>
        <fullName evidence="1">Uncharacterized protein</fullName>
    </submittedName>
</protein>
<reference evidence="1 2" key="1">
    <citation type="submission" date="2018-09" db="EMBL/GenBank/DDBJ databases">
        <authorList>
            <person name="Grouzdev D.S."/>
            <person name="Krutkina M.S."/>
        </authorList>
    </citation>
    <scope>NUCLEOTIDE SEQUENCE [LARGE SCALE GENOMIC DNA]</scope>
    <source>
        <strain evidence="1 2">RmlP001</strain>
    </source>
</reference>
<organism evidence="1 2">
    <name type="scientific">Lichenibacterium ramalinae</name>
    <dbReference type="NCBI Taxonomy" id="2316527"/>
    <lineage>
        <taxon>Bacteria</taxon>
        <taxon>Pseudomonadati</taxon>
        <taxon>Pseudomonadota</taxon>
        <taxon>Alphaproteobacteria</taxon>
        <taxon>Hyphomicrobiales</taxon>
        <taxon>Lichenihabitantaceae</taxon>
        <taxon>Lichenibacterium</taxon>
    </lineage>
</organism>
<dbReference type="AlphaFoldDB" id="A0A4Q2RDG7"/>
<dbReference type="Proteomes" id="UP000289411">
    <property type="component" value="Unassembled WGS sequence"/>
</dbReference>
<dbReference type="RefSeq" id="WP_129220103.1">
    <property type="nucleotide sequence ID" value="NZ_QYBC01000012.1"/>
</dbReference>
<name>A0A4Q2RDG7_9HYPH</name>
<dbReference type="OrthoDB" id="327733at2"/>
<dbReference type="EMBL" id="QYBC01000012">
    <property type="protein sequence ID" value="RYB03982.1"/>
    <property type="molecule type" value="Genomic_DNA"/>
</dbReference>
<gene>
    <name evidence="1" type="ORF">D3272_15450</name>
</gene>
<proteinExistence type="predicted"/>
<accession>A0A4Q2RDG7</accession>
<sequence>MSVQIYGNAPEAIAAPLAGATAFFYRYEVVGSALKRRKVADTRPKLAGEARLVDVLVTEDAEGRQIRVMRGILVPERDLARIGTPAGEPAWREFEVGLDVRLAIGRDLGVIVPRARPRIRLATLDGRPVAES</sequence>
<reference evidence="1 2" key="2">
    <citation type="submission" date="2019-02" db="EMBL/GenBank/DDBJ databases">
        <title>'Lichenibacterium ramalinii' gen. nov. sp. nov., 'Lichenibacterium minor' gen. nov. sp. nov.</title>
        <authorList>
            <person name="Pankratov T."/>
        </authorList>
    </citation>
    <scope>NUCLEOTIDE SEQUENCE [LARGE SCALE GENOMIC DNA]</scope>
    <source>
        <strain evidence="1 2">RmlP001</strain>
    </source>
</reference>
<comment type="caution">
    <text evidence="1">The sequence shown here is derived from an EMBL/GenBank/DDBJ whole genome shotgun (WGS) entry which is preliminary data.</text>
</comment>